<feature type="compositionally biased region" description="Polar residues" evidence="1">
    <location>
        <begin position="125"/>
        <end position="142"/>
    </location>
</feature>
<feature type="region of interest" description="Disordered" evidence="1">
    <location>
        <begin position="45"/>
        <end position="76"/>
    </location>
</feature>
<accession>A0A559SZL5</accession>
<feature type="compositionally biased region" description="Polar residues" evidence="1">
    <location>
        <begin position="61"/>
        <end position="76"/>
    </location>
</feature>
<evidence type="ECO:0000313" key="2">
    <source>
        <dbReference type="EMBL" id="TVZ67808.1"/>
    </source>
</evidence>
<comment type="caution">
    <text evidence="2">The sequence shown here is derived from an EMBL/GenBank/DDBJ whole genome shotgun (WGS) entry which is preliminary data.</text>
</comment>
<gene>
    <name evidence="2" type="ORF">FHU10_0207</name>
</gene>
<organism evidence="2">
    <name type="scientific">Serratia fonticola</name>
    <dbReference type="NCBI Taxonomy" id="47917"/>
    <lineage>
        <taxon>Bacteria</taxon>
        <taxon>Pseudomonadati</taxon>
        <taxon>Pseudomonadota</taxon>
        <taxon>Gammaproteobacteria</taxon>
        <taxon>Enterobacterales</taxon>
        <taxon>Yersiniaceae</taxon>
        <taxon>Serratia</taxon>
    </lineage>
</organism>
<reference evidence="2" key="1">
    <citation type="submission" date="2019-06" db="EMBL/GenBank/DDBJ databases">
        <authorList>
            <person name="Deangelis K."/>
            <person name="Huntemann M."/>
            <person name="Clum A."/>
            <person name="Pillay M."/>
            <person name="Palaniappan K."/>
            <person name="Varghese N."/>
            <person name="Mikhailova N."/>
            <person name="Stamatis D."/>
            <person name="Reddy T."/>
            <person name="Daum C."/>
            <person name="Shapiro N."/>
            <person name="Ivanova N."/>
            <person name="Kyrpides N."/>
            <person name="Woyke T."/>
        </authorList>
    </citation>
    <scope>NUCLEOTIDE SEQUENCE [LARGE SCALE GENOMIC DNA]</scope>
    <source>
        <strain evidence="2">128R</strain>
    </source>
</reference>
<dbReference type="Pfam" id="PF17037">
    <property type="entry name" value="CBP_BcsO"/>
    <property type="match status" value="1"/>
</dbReference>
<dbReference type="OrthoDB" id="6434633at2"/>
<proteinExistence type="predicted"/>
<dbReference type="EMBL" id="VISQ01000001">
    <property type="protein sequence ID" value="TVZ67808.1"/>
    <property type="molecule type" value="Genomic_DNA"/>
</dbReference>
<reference evidence="2" key="2">
    <citation type="submission" date="2019-08" db="EMBL/GenBank/DDBJ databases">
        <title>Investigation of anaerobic lignin degradation for improved lignocellulosic biofuels.</title>
        <authorList>
            <person name="Deangelis K.PhD."/>
        </authorList>
    </citation>
    <scope>NUCLEOTIDE SEQUENCE [LARGE SCALE GENOMIC DNA]</scope>
    <source>
        <strain evidence="2">128R</strain>
    </source>
</reference>
<dbReference type="InterPro" id="IPR031484">
    <property type="entry name" value="CBP_BcsO"/>
</dbReference>
<sequence>MSKYDDVQQFKDKINLKDIDYKEFPKEESTSTFYRWPIVEQVAGNEGAPLPSQPPAPVNTAEFSSTTPFGLPQSSPLTAAKKENVRAPDHISHHLEHLVPPVAPNPITAPAPQPASTPTRPVQESRFNSSAAELTAVSQGDSQRFKQLFSKKSSSAGEAKTTGRHTLLKPLLESIASCR</sequence>
<evidence type="ECO:0000256" key="1">
    <source>
        <dbReference type="SAM" id="MobiDB-lite"/>
    </source>
</evidence>
<name>A0A559SZL5_SERFO</name>
<feature type="region of interest" description="Disordered" evidence="1">
    <location>
        <begin position="100"/>
        <end position="143"/>
    </location>
</feature>
<protein>
    <submittedName>
        <fullName evidence="2">Cellulose biosynthesis protein BcsO</fullName>
    </submittedName>
</protein>
<feature type="compositionally biased region" description="Pro residues" evidence="1">
    <location>
        <begin position="101"/>
        <end position="115"/>
    </location>
</feature>
<dbReference type="AlphaFoldDB" id="A0A559SZL5"/>